<evidence type="ECO:0008006" key="5">
    <source>
        <dbReference type="Google" id="ProtNLM"/>
    </source>
</evidence>
<evidence type="ECO:0000313" key="4">
    <source>
        <dbReference type="Proteomes" id="UP000034044"/>
    </source>
</evidence>
<evidence type="ECO:0000256" key="1">
    <source>
        <dbReference type="SAM" id="MobiDB-lite"/>
    </source>
</evidence>
<dbReference type="AlphaFoldDB" id="A0A0G0FX18"/>
<name>A0A0G0FX18_9BACT</name>
<accession>A0A0G0FX18</accession>
<keyword evidence="2" id="KW-0732">Signal</keyword>
<feature type="region of interest" description="Disordered" evidence="1">
    <location>
        <begin position="406"/>
        <end position="426"/>
    </location>
</feature>
<dbReference type="EMBL" id="LBSR01000008">
    <property type="protein sequence ID" value="KKQ22357.1"/>
    <property type="molecule type" value="Genomic_DNA"/>
</dbReference>
<organism evidence="3 4">
    <name type="scientific">Candidatus Wolfebacteria bacterium GW2011_GWC1_37_10</name>
    <dbReference type="NCBI Taxonomy" id="1619010"/>
    <lineage>
        <taxon>Bacteria</taxon>
        <taxon>Candidatus Wolfeibacteriota</taxon>
    </lineage>
</organism>
<comment type="caution">
    <text evidence="3">The sequence shown here is derived from an EMBL/GenBank/DDBJ whole genome shotgun (WGS) entry which is preliminary data.</text>
</comment>
<evidence type="ECO:0000313" key="3">
    <source>
        <dbReference type="EMBL" id="KKQ22357.1"/>
    </source>
</evidence>
<proteinExistence type="predicted"/>
<sequence>MKFINKKLKILFLFSTLCFLSSAFFALAAELKYFDFSPDISGSLNISTSETPYQYFIHYDDYISGFDLWVENTGSAGTASFGLRDSNDNLLEAKTISIPYLAKQWGGQKIHVQFDQPVNVSSTEIYKIKMLSSMPKLKIYYGNLVNLQLHNANETQDPHIKPAYLGNNEQNFAFKFSLYEDGDVLAPVISNINVSILSDTKAKFDFNANEPVDYKIIYWPINEPTQQTNYSGNYVSCQSGIKTCSLEIPVLPNKNYVYQLFAKDIWGNESQYEGTFVSSIDWTPENSTSSATSSPPAATSTEILPDTFGPVISDVNIIFISEKSLKVSWRTDEAANSSLLIGLNVPGQQVITSIGDTTYELEHVMESGDILAADKNYYARIASIDSLGNYSSYEFTFDTFADSLTVPPEQNPPDNLNQDQQNENNEQQQPLLEVIIEESGVGIFWNNSGDNSSGYRIDVFDGNKKLVKQILLSQYDYNAAITDLAAGDYYLIVYNNNNGIYEKVAAAENFRIKEVGQ</sequence>
<dbReference type="Proteomes" id="UP000034044">
    <property type="component" value="Unassembled WGS sequence"/>
</dbReference>
<feature type="signal peptide" evidence="2">
    <location>
        <begin position="1"/>
        <end position="28"/>
    </location>
</feature>
<gene>
    <name evidence="3" type="ORF">US36_C0008G0029</name>
</gene>
<reference evidence="3 4" key="1">
    <citation type="journal article" date="2015" name="Nature">
        <title>rRNA introns, odd ribosomes, and small enigmatic genomes across a large radiation of phyla.</title>
        <authorList>
            <person name="Brown C.T."/>
            <person name="Hug L.A."/>
            <person name="Thomas B.C."/>
            <person name="Sharon I."/>
            <person name="Castelle C.J."/>
            <person name="Singh A."/>
            <person name="Wilkins M.J."/>
            <person name="Williams K.H."/>
            <person name="Banfield J.F."/>
        </authorList>
    </citation>
    <scope>NUCLEOTIDE SEQUENCE [LARGE SCALE GENOMIC DNA]</scope>
</reference>
<feature type="chain" id="PRO_5002532261" description="Fibronectin type-III domain-containing protein" evidence="2">
    <location>
        <begin position="29"/>
        <end position="517"/>
    </location>
</feature>
<protein>
    <recommendedName>
        <fullName evidence="5">Fibronectin type-III domain-containing protein</fullName>
    </recommendedName>
</protein>
<feature type="compositionally biased region" description="Low complexity" evidence="1">
    <location>
        <begin position="412"/>
        <end position="426"/>
    </location>
</feature>
<evidence type="ECO:0000256" key="2">
    <source>
        <dbReference type="SAM" id="SignalP"/>
    </source>
</evidence>